<dbReference type="PaxDb" id="79929-MTBMA_c10780"/>
<keyword evidence="3" id="KW-0677">Repeat</keyword>
<dbReference type="InterPro" id="IPR012334">
    <property type="entry name" value="Pectin_lyas_fold"/>
</dbReference>
<protein>
    <submittedName>
        <fullName evidence="8">NosD-related protein</fullName>
    </submittedName>
</protein>
<dbReference type="Gene3D" id="2.160.20.10">
    <property type="entry name" value="Single-stranded right-handed beta-helix, Pectin lyase-like"/>
    <property type="match status" value="2"/>
</dbReference>
<keyword evidence="9" id="KW-1185">Reference proteome</keyword>
<dbReference type="Pfam" id="PF13229">
    <property type="entry name" value="Beta_helix"/>
    <property type="match status" value="1"/>
</dbReference>
<dbReference type="HOGENOM" id="CLU_462046_0_0_2"/>
<dbReference type="PATRIC" id="fig|79929.8.peg.1056"/>
<name>D9PWS4_METTM</name>
<dbReference type="InterPro" id="IPR051550">
    <property type="entry name" value="SCF-Subunits/Alg-Epimerases"/>
</dbReference>
<feature type="domain" description="Right handed beta helix" evidence="7">
    <location>
        <begin position="91"/>
        <end position="236"/>
    </location>
</feature>
<comment type="pathway">
    <text evidence="1">Protein modification; protein ubiquitination.</text>
</comment>
<dbReference type="Pfam" id="PF05048">
    <property type="entry name" value="NosD"/>
    <property type="match status" value="1"/>
</dbReference>
<evidence type="ECO:0000259" key="5">
    <source>
        <dbReference type="Pfam" id="PF05048"/>
    </source>
</evidence>
<dbReference type="EMBL" id="CP001710">
    <property type="protein sequence ID" value="ADL58672.1"/>
    <property type="molecule type" value="Genomic_DNA"/>
</dbReference>
<organism evidence="8 9">
    <name type="scientific">Methanothermobacter marburgensis (strain ATCC BAA-927 / DSM 2133 / JCM 14651 / NBRC 100331 / OCM 82 / Marburg)</name>
    <name type="common">Methanobacterium thermoautotrophicum</name>
    <dbReference type="NCBI Taxonomy" id="79929"/>
    <lineage>
        <taxon>Archaea</taxon>
        <taxon>Methanobacteriati</taxon>
        <taxon>Methanobacteriota</taxon>
        <taxon>Methanomada group</taxon>
        <taxon>Methanobacteria</taxon>
        <taxon>Methanobacteriales</taxon>
        <taxon>Methanobacteriaceae</taxon>
        <taxon>Methanothermobacter</taxon>
    </lineage>
</organism>
<feature type="domain" description="Periplasmic copper-binding protein NosD beta helix" evidence="5">
    <location>
        <begin position="282"/>
        <end position="450"/>
    </location>
</feature>
<dbReference type="PANTHER" id="PTHR22990:SF15">
    <property type="entry name" value="F-BOX ONLY PROTEIN 10"/>
    <property type="match status" value="1"/>
</dbReference>
<evidence type="ECO:0000256" key="4">
    <source>
        <dbReference type="ARBA" id="ARBA00022786"/>
    </source>
</evidence>
<dbReference type="SMART" id="SM00710">
    <property type="entry name" value="PbH1"/>
    <property type="match status" value="14"/>
</dbReference>
<reference evidence="8 9" key="2">
    <citation type="journal article" date="2010" name="J. Bacteriol.">
        <title>Complete genome sequence of Methanothermobacter marburgensis, a methanoarchaeon model organism.</title>
        <authorList>
            <person name="Liesegang H."/>
            <person name="Kaster A.K."/>
            <person name="Wiezer A."/>
            <person name="Goenrich M."/>
            <person name="Wollherr A."/>
            <person name="Seedorf H."/>
            <person name="Gottschalk G."/>
            <person name="Thauer R.K."/>
        </authorList>
    </citation>
    <scope>NUCLEOTIDE SEQUENCE [LARGE SCALE GENOMIC DNA]</scope>
    <source>
        <strain evidence="9">ATCC BAA-927 / DSM 2133 / JCM 14651 / NBRC 100331 / OCM 82 / Marburg</strain>
    </source>
</reference>
<dbReference type="InterPro" id="IPR006626">
    <property type="entry name" value="PbH1"/>
</dbReference>
<dbReference type="InterPro" id="IPR011050">
    <property type="entry name" value="Pectin_lyase_fold/virulence"/>
</dbReference>
<evidence type="ECO:0000256" key="1">
    <source>
        <dbReference type="ARBA" id="ARBA00004906"/>
    </source>
</evidence>
<dbReference type="GeneID" id="77399854"/>
<dbReference type="InterPro" id="IPR007742">
    <property type="entry name" value="NosD_dom"/>
</dbReference>
<dbReference type="PANTHER" id="PTHR22990">
    <property type="entry name" value="F-BOX ONLY PROTEIN"/>
    <property type="match status" value="1"/>
</dbReference>
<dbReference type="KEGG" id="mmg:MTBMA_c10780"/>
<dbReference type="STRING" id="79929.MTBMA_c10780"/>
<dbReference type="InterPro" id="IPR032812">
    <property type="entry name" value="SbsA_Ig"/>
</dbReference>
<evidence type="ECO:0000256" key="3">
    <source>
        <dbReference type="ARBA" id="ARBA00022737"/>
    </source>
</evidence>
<sequence>MKYVKFCSLLAVAFLFVLFFSGTSAAVSRNERTGKIYMTIQEAIDDSEVQDTIVVDAGTYEENIVINRENLTLKANGTVIIDGWRDREPVINITANGSKINGFTLINGTHGIYSSAGWCNLTKNVIRHNDIAIWLMDSDNSVIQENEITDNTGGIVLISSNRNIISRNNISSEGSGISLESSAENTISSNIIRNCLNGIEAGFSPSNVIRENRIEDITENAICLLTSLNSVLRSNSIINASRAIKIGGGDNSVGHFIQNIDTSNTIDGKPVYYLTGISNRVYNGIQMGYLALVGCRNVTIKNVALSKCGNGIILANTNSSRIENCNISDDDYGIFLLQSSKNTIQSNRVHMARYDGIFIHYSSNNTILGNKISFSGNRGIHVTGSFNTIYGNLLLNNSVGLLISAYSKGNRVYGNSFINNGIQAENEGGLTNVFNLTRPTGGNYWSDYTGEDKNGDNFGDTPYTFSGGADSLPLIRDPLQKLKVVSMDPPNGSMSVSRTKSLVITFSSIIIAGTKYYSITVRKSTGALKSIIQSISGNRLIITPVGGWDPGVKFTVRIPVNAIENIAGTTLSVDFTSNFTSAIAVTAIDPRSGATGVSRTKVIVITFSNSILAGPSYRSITVKTSAGRLKPISKRISGNRLYIKPVGSWSARTRYIITVPRTAVKTSTGNMMAVDFKSTFTTR</sequence>
<dbReference type="RefSeq" id="WP_013295895.1">
    <property type="nucleotide sequence ID" value="NC_014408.1"/>
</dbReference>
<evidence type="ECO:0000313" key="8">
    <source>
        <dbReference type="EMBL" id="ADL58672.1"/>
    </source>
</evidence>
<dbReference type="OrthoDB" id="71022at2157"/>
<dbReference type="Pfam" id="PF13205">
    <property type="entry name" value="Big_5"/>
    <property type="match status" value="1"/>
</dbReference>
<dbReference type="InterPro" id="IPR039448">
    <property type="entry name" value="Beta_helix"/>
</dbReference>
<evidence type="ECO:0000256" key="2">
    <source>
        <dbReference type="ARBA" id="ARBA00022729"/>
    </source>
</evidence>
<evidence type="ECO:0000259" key="6">
    <source>
        <dbReference type="Pfam" id="PF13205"/>
    </source>
</evidence>
<evidence type="ECO:0000313" key="9">
    <source>
        <dbReference type="Proteomes" id="UP000000345"/>
    </source>
</evidence>
<accession>D9PWS4</accession>
<dbReference type="SUPFAM" id="SSF51126">
    <property type="entry name" value="Pectin lyase-like"/>
    <property type="match status" value="2"/>
</dbReference>
<keyword evidence="2" id="KW-0732">Signal</keyword>
<dbReference type="InterPro" id="IPR022441">
    <property type="entry name" value="Para_beta_helix_rpt-2"/>
</dbReference>
<reference key="1">
    <citation type="submission" date="2009-08" db="EMBL/GenBank/DDBJ databases">
        <title>The genome sequence of Methanothermobacter marburgensis.</title>
        <authorList>
            <person name="Kaster A."/>
            <person name="Seedorf H."/>
            <person name="Goenrich M."/>
            <person name="Wiezer A."/>
            <person name="Liesegang H."/>
            <person name="Thauer R."/>
            <person name="Gottschalk G."/>
        </authorList>
    </citation>
    <scope>NUCLEOTIDE SEQUENCE</scope>
    <source>
        <strain>Marburg</strain>
    </source>
</reference>
<feature type="domain" description="SbsA Ig-like" evidence="6">
    <location>
        <begin position="580"/>
        <end position="682"/>
    </location>
</feature>
<proteinExistence type="predicted"/>
<dbReference type="NCBIfam" id="TIGR03804">
    <property type="entry name" value="para_beta_helix"/>
    <property type="match status" value="6"/>
</dbReference>
<keyword evidence="4" id="KW-0833">Ubl conjugation pathway</keyword>
<evidence type="ECO:0000259" key="7">
    <source>
        <dbReference type="Pfam" id="PF13229"/>
    </source>
</evidence>
<dbReference type="Proteomes" id="UP000000345">
    <property type="component" value="Chromosome"/>
</dbReference>
<dbReference type="AlphaFoldDB" id="D9PWS4"/>
<gene>
    <name evidence="8" type="ordered locus">MTBMA_c10780</name>
</gene>